<gene>
    <name evidence="2" type="ORF">ENO36_03160</name>
</gene>
<dbReference type="Gene3D" id="3.30.70.1150">
    <property type="entry name" value="ACT-like. Chain A, domain 2"/>
    <property type="match status" value="1"/>
</dbReference>
<dbReference type="InterPro" id="IPR014864">
    <property type="entry name" value="TF_NikR_Ni-bd_C"/>
</dbReference>
<dbReference type="PANTHER" id="PTHR34719:SF2">
    <property type="entry name" value="NICKEL-RESPONSIVE REGULATOR"/>
    <property type="match status" value="1"/>
</dbReference>
<reference evidence="2" key="1">
    <citation type="journal article" date="2020" name="mSystems">
        <title>Genome- and Community-Level Interaction Insights into Carbon Utilization and Element Cycling Functions of Hydrothermarchaeota in Hydrothermal Sediment.</title>
        <authorList>
            <person name="Zhou Z."/>
            <person name="Liu Y."/>
            <person name="Xu W."/>
            <person name="Pan J."/>
            <person name="Luo Z.H."/>
            <person name="Li M."/>
        </authorList>
    </citation>
    <scope>NUCLEOTIDE SEQUENCE [LARGE SCALE GENOMIC DNA]</scope>
    <source>
        <strain evidence="2">SpSt-1259</strain>
    </source>
</reference>
<dbReference type="InterPro" id="IPR027271">
    <property type="entry name" value="Acetolactate_synth/TF_NikR_C"/>
</dbReference>
<protein>
    <recommendedName>
        <fullName evidence="1">Transcription factor NikR nickel binding C-terminal domain-containing protein</fullName>
    </recommendedName>
</protein>
<dbReference type="SUPFAM" id="SSF55021">
    <property type="entry name" value="ACT-like"/>
    <property type="match status" value="1"/>
</dbReference>
<proteinExistence type="predicted"/>
<dbReference type="Pfam" id="PF08753">
    <property type="entry name" value="NikR_C"/>
    <property type="match status" value="1"/>
</dbReference>
<name>A0A7C2YTG0_9CREN</name>
<accession>A0A7C2YTG0</accession>
<dbReference type="InterPro" id="IPR045865">
    <property type="entry name" value="ACT-like_dom_sf"/>
</dbReference>
<evidence type="ECO:0000313" key="2">
    <source>
        <dbReference type="EMBL" id="HEU97838.1"/>
    </source>
</evidence>
<feature type="domain" description="Transcription factor NikR nickel binding C-terminal" evidence="1">
    <location>
        <begin position="16"/>
        <end position="90"/>
    </location>
</feature>
<dbReference type="GO" id="GO:0003677">
    <property type="term" value="F:DNA binding"/>
    <property type="evidence" value="ECO:0007669"/>
    <property type="project" value="TreeGrafter"/>
</dbReference>
<dbReference type="PANTHER" id="PTHR34719">
    <property type="entry name" value="NICKEL-RESPONSIVE REGULATOR"/>
    <property type="match status" value="1"/>
</dbReference>
<evidence type="ECO:0000259" key="1">
    <source>
        <dbReference type="Pfam" id="PF08753"/>
    </source>
</evidence>
<dbReference type="Proteomes" id="UP000885664">
    <property type="component" value="Unassembled WGS sequence"/>
</dbReference>
<dbReference type="EMBL" id="DSFE01000070">
    <property type="protein sequence ID" value="HEU97838.1"/>
    <property type="molecule type" value="Genomic_DNA"/>
</dbReference>
<dbReference type="InterPro" id="IPR050192">
    <property type="entry name" value="CopG/NikR_regulator"/>
</dbReference>
<comment type="caution">
    <text evidence="2">The sequence shown here is derived from an EMBL/GenBank/DDBJ whole genome shotgun (WGS) entry which is preliminary data.</text>
</comment>
<dbReference type="AlphaFoldDB" id="A0A7C2YTG0"/>
<dbReference type="GO" id="GO:0006355">
    <property type="term" value="P:regulation of DNA-templated transcription"/>
    <property type="evidence" value="ECO:0007669"/>
    <property type="project" value="TreeGrafter"/>
</dbReference>
<organism evidence="2">
    <name type="scientific">Fervidicoccus fontis</name>
    <dbReference type="NCBI Taxonomy" id="683846"/>
    <lineage>
        <taxon>Archaea</taxon>
        <taxon>Thermoproteota</taxon>
        <taxon>Thermoprotei</taxon>
        <taxon>Fervidicoccales</taxon>
        <taxon>Fervidicoccaceae</taxon>
        <taxon>Fervidicoccus</taxon>
    </lineage>
</organism>
<sequence length="96" mass="10991">MYVAQMKWKTSEGNVAGALLIHYNHEVRGLEEKLTDTQHDFLDVIVSSLHVHLTKEECMLVVVVKGDVKRIRELVDEISKLRGIKSWQFSSVNLVT</sequence>